<dbReference type="PANTHER" id="PTHR11439:SF521">
    <property type="entry name" value="RNA-DIRECTED DNA POLYMERASE"/>
    <property type="match status" value="1"/>
</dbReference>
<dbReference type="PANTHER" id="PTHR11439">
    <property type="entry name" value="GAG-POL-RELATED RETROTRANSPOSON"/>
    <property type="match status" value="1"/>
</dbReference>
<name>A0A8J5Z387_9ROSI</name>
<organism evidence="1 2">
    <name type="scientific">Gossypium anomalum</name>
    <dbReference type="NCBI Taxonomy" id="47600"/>
    <lineage>
        <taxon>Eukaryota</taxon>
        <taxon>Viridiplantae</taxon>
        <taxon>Streptophyta</taxon>
        <taxon>Embryophyta</taxon>
        <taxon>Tracheophyta</taxon>
        <taxon>Spermatophyta</taxon>
        <taxon>Magnoliopsida</taxon>
        <taxon>eudicotyledons</taxon>
        <taxon>Gunneridae</taxon>
        <taxon>Pentapetalae</taxon>
        <taxon>rosids</taxon>
        <taxon>malvids</taxon>
        <taxon>Malvales</taxon>
        <taxon>Malvaceae</taxon>
        <taxon>Malvoideae</taxon>
        <taxon>Gossypium</taxon>
    </lineage>
</organism>
<accession>A0A8J5Z387</accession>
<dbReference type="Proteomes" id="UP000701853">
    <property type="component" value="Chromosome 3"/>
</dbReference>
<sequence>MKCQDSAFWKEVINDEIDSIMGNQTWILVDLSPSSKPISCKWIFKKKMKVDGTIDKFKASFRRYSDASWITCLEIMHFTSGWIFILGGGAIAWGSKKQTCIIDSTMAAEFIALAAASKEAEWLRNLLYDVPSWSKPISPISICCVSEATPV</sequence>
<protein>
    <recommendedName>
        <fullName evidence="3">Reverse transcriptase Ty1/copia-type domain-containing protein</fullName>
    </recommendedName>
</protein>
<dbReference type="EMBL" id="JAHUZN010000003">
    <property type="protein sequence ID" value="KAG8499886.1"/>
    <property type="molecule type" value="Genomic_DNA"/>
</dbReference>
<evidence type="ECO:0008006" key="3">
    <source>
        <dbReference type="Google" id="ProtNLM"/>
    </source>
</evidence>
<evidence type="ECO:0000313" key="2">
    <source>
        <dbReference type="Proteomes" id="UP000701853"/>
    </source>
</evidence>
<gene>
    <name evidence="1" type="ORF">CXB51_006273</name>
</gene>
<keyword evidence="2" id="KW-1185">Reference proteome</keyword>
<dbReference type="OrthoDB" id="411615at2759"/>
<reference evidence="1 2" key="1">
    <citation type="journal article" date="2021" name="bioRxiv">
        <title>The Gossypium anomalum genome as a resource for cotton improvement and evolutionary analysis of hybrid incompatibility.</title>
        <authorList>
            <person name="Grover C.E."/>
            <person name="Yuan D."/>
            <person name="Arick M.A."/>
            <person name="Miller E.R."/>
            <person name="Hu G."/>
            <person name="Peterson D.G."/>
            <person name="Wendel J.F."/>
            <person name="Udall J.A."/>
        </authorList>
    </citation>
    <scope>NUCLEOTIDE SEQUENCE [LARGE SCALE GENOMIC DNA]</scope>
    <source>
        <strain evidence="1">JFW-Udall</strain>
        <tissue evidence="1">Leaf</tissue>
    </source>
</reference>
<comment type="caution">
    <text evidence="1">The sequence shown here is derived from an EMBL/GenBank/DDBJ whole genome shotgun (WGS) entry which is preliminary data.</text>
</comment>
<dbReference type="AlphaFoldDB" id="A0A8J5Z387"/>
<evidence type="ECO:0000313" key="1">
    <source>
        <dbReference type="EMBL" id="KAG8499886.1"/>
    </source>
</evidence>
<proteinExistence type="predicted"/>
<dbReference type="CDD" id="cd09272">
    <property type="entry name" value="RNase_HI_RT_Ty1"/>
    <property type="match status" value="1"/>
</dbReference>